<dbReference type="AlphaFoldDB" id="A0A831WA63"/>
<dbReference type="GO" id="GO:0016787">
    <property type="term" value="F:hydrolase activity"/>
    <property type="evidence" value="ECO:0007669"/>
    <property type="project" value="InterPro"/>
</dbReference>
<dbReference type="PANTHER" id="PTHR46546">
    <property type="entry name" value="SHEWANELLA-LIKE PROTEIN PHOSPHATASE 1"/>
    <property type="match status" value="1"/>
</dbReference>
<proteinExistence type="predicted"/>
<name>A0A831WA63_9GAMM</name>
<dbReference type="Gene3D" id="3.60.21.10">
    <property type="match status" value="1"/>
</dbReference>
<dbReference type="CDD" id="cd00838">
    <property type="entry name" value="MPP_superfamily"/>
    <property type="match status" value="1"/>
</dbReference>
<feature type="domain" description="Calcineurin-like phosphoesterase" evidence="1">
    <location>
        <begin position="63"/>
        <end position="157"/>
    </location>
</feature>
<protein>
    <submittedName>
        <fullName evidence="2">Metallophosphoesterase</fullName>
    </submittedName>
</protein>
<dbReference type="EMBL" id="DRKP01000059">
    <property type="protein sequence ID" value="HEB95797.1"/>
    <property type="molecule type" value="Genomic_DNA"/>
</dbReference>
<dbReference type="InterPro" id="IPR029052">
    <property type="entry name" value="Metallo-depent_PP-like"/>
</dbReference>
<sequence>MADCPLPRYRGSRWLRARLPEGCELWLPGSPHRVQRDFTRHPRLGRELRAILDPDGWRWPKRRVLFFTDLHADADAFADSLVASGGVRKTGPDSRDLVLTGAGRKALFLIGGDCFDKGPSSLQLLRTIRRLQKRGARVQILAGNHDVRLMLGIRSLFLPPDPRNDHFFVRMGPKVMPLLREIDQHYLRQPGALAGLPPEQVCRRLIYPPEGWFREFPRFARWVMPDDAIEREMKRLRTKMERFDDDCRRAGLSLRRVYGAALWWQRQFLQPKGKYSWFFRDLRLASRKGSFLFIHGGLDDRIARLIRRHGVKRLNRTFREQLYDEPFEFYYGALANTVRTKYRAVDMPLTRHGAGMLRERGIRAVVHGHNRRRQGQRLALHKGLLHFECDATVDRNTRRREGLSGTGAAVTVFDPAGWALGISSDWPRARLFRPAAMLDAIGRPAPRPRDRREISS</sequence>
<dbReference type="InterPro" id="IPR004843">
    <property type="entry name" value="Calcineurin-like_PHP"/>
</dbReference>
<dbReference type="Proteomes" id="UP000886251">
    <property type="component" value="Unassembled WGS sequence"/>
</dbReference>
<dbReference type="SUPFAM" id="SSF56300">
    <property type="entry name" value="Metallo-dependent phosphatases"/>
    <property type="match status" value="1"/>
</dbReference>
<comment type="caution">
    <text evidence="2">The sequence shown here is derived from an EMBL/GenBank/DDBJ whole genome shotgun (WGS) entry which is preliminary data.</text>
</comment>
<reference evidence="2" key="1">
    <citation type="journal article" date="2020" name="mSystems">
        <title>Genome- and Community-Level Interaction Insights into Carbon Utilization and Element Cycling Functions of Hydrothermarchaeota in Hydrothermal Sediment.</title>
        <authorList>
            <person name="Zhou Z."/>
            <person name="Liu Y."/>
            <person name="Xu W."/>
            <person name="Pan J."/>
            <person name="Luo Z.H."/>
            <person name="Li M."/>
        </authorList>
    </citation>
    <scope>NUCLEOTIDE SEQUENCE [LARGE SCALE GENOMIC DNA]</scope>
    <source>
        <strain evidence="2">HyVt-443</strain>
    </source>
</reference>
<gene>
    <name evidence="2" type="ORF">ENI96_05135</name>
</gene>
<dbReference type="Pfam" id="PF00149">
    <property type="entry name" value="Metallophos"/>
    <property type="match status" value="1"/>
</dbReference>
<organism evidence="2">
    <name type="scientific">Sedimenticola thiotaurini</name>
    <dbReference type="NCBI Taxonomy" id="1543721"/>
    <lineage>
        <taxon>Bacteria</taxon>
        <taxon>Pseudomonadati</taxon>
        <taxon>Pseudomonadota</taxon>
        <taxon>Gammaproteobacteria</taxon>
        <taxon>Chromatiales</taxon>
        <taxon>Sedimenticolaceae</taxon>
        <taxon>Sedimenticola</taxon>
    </lineage>
</organism>
<evidence type="ECO:0000313" key="2">
    <source>
        <dbReference type="EMBL" id="HEB95797.1"/>
    </source>
</evidence>
<dbReference type="PANTHER" id="PTHR46546:SF4">
    <property type="entry name" value="SHEWANELLA-LIKE PROTEIN PHOSPHATASE 1"/>
    <property type="match status" value="1"/>
</dbReference>
<accession>A0A831WA63</accession>
<evidence type="ECO:0000259" key="1">
    <source>
        <dbReference type="Pfam" id="PF00149"/>
    </source>
</evidence>